<gene>
    <name evidence="1" type="ORF">S03H2_13157</name>
</gene>
<name>X1ES36_9ZZZZ</name>
<protein>
    <recommendedName>
        <fullName evidence="2">Acetoacetate decarboxylase</fullName>
    </recommendedName>
</protein>
<reference evidence="1" key="1">
    <citation type="journal article" date="2014" name="Front. Microbiol.">
        <title>High frequency of phylogenetically diverse reductive dehalogenase-homologous genes in deep subseafloor sedimentary metagenomes.</title>
        <authorList>
            <person name="Kawai M."/>
            <person name="Futagami T."/>
            <person name="Toyoda A."/>
            <person name="Takaki Y."/>
            <person name="Nishi S."/>
            <person name="Hori S."/>
            <person name="Arai W."/>
            <person name="Tsubouchi T."/>
            <person name="Morono Y."/>
            <person name="Uchiyama I."/>
            <person name="Ito T."/>
            <person name="Fujiyama A."/>
            <person name="Inagaki F."/>
            <person name="Takami H."/>
        </authorList>
    </citation>
    <scope>NUCLEOTIDE SEQUENCE</scope>
    <source>
        <strain evidence="1">Expedition CK06-06</strain>
    </source>
</reference>
<evidence type="ECO:0000313" key="1">
    <source>
        <dbReference type="EMBL" id="GAH35392.1"/>
    </source>
</evidence>
<accession>X1ES36</accession>
<dbReference type="Gene3D" id="2.40.400.10">
    <property type="entry name" value="Acetoacetate decarboxylase-like"/>
    <property type="match status" value="1"/>
</dbReference>
<sequence>MTKRETADFYDAELLVVYWETKPEIIKRLLPPPLKPTDTPIAYAFVAYYPKTNFGVTYNEGALFLSAEFDGVEGGYCLSMPVTDDQALVAGREIFGYPKKMADIYFKREKRIVEGWIERQGTRYYEVKAKLNGRLNAPDAMELFTGTIGDGSEIVSVTYNFKHFPSPDGKGFDYNPRLIREEVPLRPKELKLGNAEITLRSSESDPWGEIEVERVLGAAYLKGDNSMKKGYVVAEVEQEKFIPYSFLKWDIGI</sequence>
<evidence type="ECO:0008006" key="2">
    <source>
        <dbReference type="Google" id="ProtNLM"/>
    </source>
</evidence>
<proteinExistence type="predicted"/>
<dbReference type="GO" id="GO:0016829">
    <property type="term" value="F:lyase activity"/>
    <property type="evidence" value="ECO:0007669"/>
    <property type="project" value="InterPro"/>
</dbReference>
<organism evidence="1">
    <name type="scientific">marine sediment metagenome</name>
    <dbReference type="NCBI Taxonomy" id="412755"/>
    <lineage>
        <taxon>unclassified sequences</taxon>
        <taxon>metagenomes</taxon>
        <taxon>ecological metagenomes</taxon>
    </lineage>
</organism>
<dbReference type="InterPro" id="IPR010451">
    <property type="entry name" value="Acetoacetate_decarboxylase"/>
</dbReference>
<dbReference type="SUPFAM" id="SSF160104">
    <property type="entry name" value="Acetoacetate decarboxylase-like"/>
    <property type="match status" value="1"/>
</dbReference>
<comment type="caution">
    <text evidence="1">The sequence shown here is derived from an EMBL/GenBank/DDBJ whole genome shotgun (WGS) entry which is preliminary data.</text>
</comment>
<dbReference type="AlphaFoldDB" id="X1ES36"/>
<dbReference type="InterPro" id="IPR023375">
    <property type="entry name" value="ADC_dom_sf"/>
</dbReference>
<dbReference type="EMBL" id="BARU01006679">
    <property type="protein sequence ID" value="GAH35392.1"/>
    <property type="molecule type" value="Genomic_DNA"/>
</dbReference>
<dbReference type="Pfam" id="PF06314">
    <property type="entry name" value="ADC"/>
    <property type="match status" value="1"/>
</dbReference>